<dbReference type="Proteomes" id="UP001168877">
    <property type="component" value="Unassembled WGS sequence"/>
</dbReference>
<organism evidence="2 3">
    <name type="scientific">Acer saccharum</name>
    <name type="common">Sugar maple</name>
    <dbReference type="NCBI Taxonomy" id="4024"/>
    <lineage>
        <taxon>Eukaryota</taxon>
        <taxon>Viridiplantae</taxon>
        <taxon>Streptophyta</taxon>
        <taxon>Embryophyta</taxon>
        <taxon>Tracheophyta</taxon>
        <taxon>Spermatophyta</taxon>
        <taxon>Magnoliopsida</taxon>
        <taxon>eudicotyledons</taxon>
        <taxon>Gunneridae</taxon>
        <taxon>Pentapetalae</taxon>
        <taxon>rosids</taxon>
        <taxon>malvids</taxon>
        <taxon>Sapindales</taxon>
        <taxon>Sapindaceae</taxon>
        <taxon>Hippocastanoideae</taxon>
        <taxon>Acereae</taxon>
        <taxon>Acer</taxon>
    </lineage>
</organism>
<feature type="region of interest" description="Disordered" evidence="1">
    <location>
        <begin position="256"/>
        <end position="301"/>
    </location>
</feature>
<dbReference type="EMBL" id="JAUESC010000004">
    <property type="protein sequence ID" value="KAK0596924.1"/>
    <property type="molecule type" value="Genomic_DNA"/>
</dbReference>
<proteinExistence type="predicted"/>
<gene>
    <name evidence="2" type="ORF">LWI29_020244</name>
</gene>
<keyword evidence="3" id="KW-1185">Reference proteome</keyword>
<feature type="region of interest" description="Disordered" evidence="1">
    <location>
        <begin position="97"/>
        <end position="190"/>
    </location>
</feature>
<accession>A0AA39SW71</accession>
<evidence type="ECO:0000313" key="3">
    <source>
        <dbReference type="Proteomes" id="UP001168877"/>
    </source>
</evidence>
<feature type="compositionally biased region" description="Basic and acidic residues" evidence="1">
    <location>
        <begin position="103"/>
        <end position="118"/>
    </location>
</feature>
<feature type="compositionally biased region" description="Polar residues" evidence="1">
    <location>
        <begin position="147"/>
        <end position="157"/>
    </location>
</feature>
<evidence type="ECO:0000313" key="2">
    <source>
        <dbReference type="EMBL" id="KAK0596924.1"/>
    </source>
</evidence>
<dbReference type="AlphaFoldDB" id="A0AA39SW71"/>
<reference evidence="2" key="2">
    <citation type="submission" date="2023-06" db="EMBL/GenBank/DDBJ databases">
        <authorList>
            <person name="Swenson N.G."/>
            <person name="Wegrzyn J.L."/>
            <person name="Mcevoy S.L."/>
        </authorList>
    </citation>
    <scope>NUCLEOTIDE SEQUENCE</scope>
    <source>
        <strain evidence="2">NS2018</strain>
        <tissue evidence="2">Leaf</tissue>
    </source>
</reference>
<evidence type="ECO:0000256" key="1">
    <source>
        <dbReference type="SAM" id="MobiDB-lite"/>
    </source>
</evidence>
<sequence>MEVPERQHSQLSPLWLRFDEELQLLVLNKLEANMEAPQRQHIQPSQEQLSVNEPQLKVFTTFVGIFNFTERRPTSEEIPSHPPSTCLVTATATATAAIPLSPNEDKAVGKSMVDEREASQNTHPVPSLSTGNFPGRASYQGKEKETSSSTYVQSLMPATNEPLDRESSGNQGRPNILSPTHPEQENRHEIPSPISDITLNTGMENKIVWNAISDVNRALQACSPPGPDIHRPHGEMDKPLFDIPIYSGKIDSSTLSAPVIDLDPEPSAHDREAPTSGMDDEKPRKRGPYKGKRKPRGPRKQ</sequence>
<name>A0AA39SW71_ACESA</name>
<reference evidence="2" key="1">
    <citation type="journal article" date="2022" name="Plant J.">
        <title>Strategies of tolerance reflected in two North American maple genomes.</title>
        <authorList>
            <person name="McEvoy S.L."/>
            <person name="Sezen U.U."/>
            <person name="Trouern-Trend A."/>
            <person name="McMahon S.M."/>
            <person name="Schaberg P.G."/>
            <person name="Yang J."/>
            <person name="Wegrzyn J.L."/>
            <person name="Swenson N.G."/>
        </authorList>
    </citation>
    <scope>NUCLEOTIDE SEQUENCE</scope>
    <source>
        <strain evidence="2">NS2018</strain>
    </source>
</reference>
<feature type="compositionally biased region" description="Basic residues" evidence="1">
    <location>
        <begin position="284"/>
        <end position="301"/>
    </location>
</feature>
<protein>
    <submittedName>
        <fullName evidence="2">Uncharacterized protein</fullName>
    </submittedName>
</protein>
<comment type="caution">
    <text evidence="2">The sequence shown here is derived from an EMBL/GenBank/DDBJ whole genome shotgun (WGS) entry which is preliminary data.</text>
</comment>
<feature type="compositionally biased region" description="Polar residues" evidence="1">
    <location>
        <begin position="119"/>
        <end position="132"/>
    </location>
</feature>
<feature type="compositionally biased region" description="Basic and acidic residues" evidence="1">
    <location>
        <begin position="266"/>
        <end position="283"/>
    </location>
</feature>